<reference evidence="9" key="1">
    <citation type="journal article" date="2021" name="Cell">
        <title>Tracing the genetic footprints of vertebrate landing in non-teleost ray-finned fishes.</title>
        <authorList>
            <person name="Bi X."/>
            <person name="Wang K."/>
            <person name="Yang L."/>
            <person name="Pan H."/>
            <person name="Jiang H."/>
            <person name="Wei Q."/>
            <person name="Fang M."/>
            <person name="Yu H."/>
            <person name="Zhu C."/>
            <person name="Cai Y."/>
            <person name="He Y."/>
            <person name="Gan X."/>
            <person name="Zeng H."/>
            <person name="Yu D."/>
            <person name="Zhu Y."/>
            <person name="Jiang H."/>
            <person name="Qiu Q."/>
            <person name="Yang H."/>
            <person name="Zhang Y.E."/>
            <person name="Wang W."/>
            <person name="Zhu M."/>
            <person name="He S."/>
            <person name="Zhang G."/>
        </authorList>
    </citation>
    <scope>NUCLEOTIDE SEQUENCE</scope>
    <source>
        <strain evidence="9">Allg_001</strain>
    </source>
</reference>
<dbReference type="SUPFAM" id="SSF57924">
    <property type="entry name" value="Inhibitor of apoptosis (IAP) repeat"/>
    <property type="match status" value="1"/>
</dbReference>
<evidence type="ECO:0000256" key="6">
    <source>
        <dbReference type="ARBA" id="ARBA00022829"/>
    </source>
</evidence>
<dbReference type="GO" id="GO:0005819">
    <property type="term" value="C:spindle"/>
    <property type="evidence" value="ECO:0007669"/>
    <property type="project" value="UniProtKB-SubCell"/>
</dbReference>
<feature type="non-terminal residue" evidence="9">
    <location>
        <position position="131"/>
    </location>
</feature>
<comment type="caution">
    <text evidence="9">The sequence shown here is derived from an EMBL/GenBank/DDBJ whole genome shotgun (WGS) entry which is preliminary data.</text>
</comment>
<evidence type="ECO:0000256" key="3">
    <source>
        <dbReference type="ARBA" id="ARBA00006672"/>
    </source>
</evidence>
<dbReference type="EMBL" id="JAAWVO010043602">
    <property type="protein sequence ID" value="MBN3319243.1"/>
    <property type="molecule type" value="Genomic_DNA"/>
</dbReference>
<sequence length="131" mass="15264">MSEVPSRSSDKLLAYGRMYRLERRLETFKDWPFREDCKCTPERMALAGFVHCPSESEPDVACCFFCLKELEGWEPDDDPCFNSNCVKKQPNRKIGGQKIAQFREEVEQTHRNLQTLFSIAQYKDHSQPSPP</sequence>
<dbReference type="SMART" id="SM00238">
    <property type="entry name" value="BIR"/>
    <property type="match status" value="1"/>
</dbReference>
<evidence type="ECO:0000256" key="1">
    <source>
        <dbReference type="ARBA" id="ARBA00004186"/>
    </source>
</evidence>
<feature type="non-terminal residue" evidence="9">
    <location>
        <position position="1"/>
    </location>
</feature>
<dbReference type="PROSITE" id="PS50143">
    <property type="entry name" value="BIR_REPEAT_2"/>
    <property type="match status" value="1"/>
</dbReference>
<organism evidence="9 10">
    <name type="scientific">Atractosteus spatula</name>
    <name type="common">Alligator gar</name>
    <name type="synonym">Lepisosteus spatula</name>
    <dbReference type="NCBI Taxonomy" id="7917"/>
    <lineage>
        <taxon>Eukaryota</taxon>
        <taxon>Metazoa</taxon>
        <taxon>Chordata</taxon>
        <taxon>Craniata</taxon>
        <taxon>Vertebrata</taxon>
        <taxon>Euteleostomi</taxon>
        <taxon>Actinopterygii</taxon>
        <taxon>Neopterygii</taxon>
        <taxon>Holostei</taxon>
        <taxon>Semionotiformes</taxon>
        <taxon>Lepisosteidae</taxon>
        <taxon>Atractosteus</taxon>
    </lineage>
</organism>
<keyword evidence="6" id="KW-0159">Chromosome partition</keyword>
<evidence type="ECO:0000256" key="4">
    <source>
        <dbReference type="ARBA" id="ARBA00022723"/>
    </source>
</evidence>
<comment type="subcellular location">
    <subcellularLocation>
        <location evidence="2">Chromosome</location>
        <location evidence="2">Centromere</location>
    </subcellularLocation>
    <subcellularLocation>
        <location evidence="1">Cytoplasm</location>
        <location evidence="1">Cytoskeleton</location>
        <location evidence="1">Spindle</location>
    </subcellularLocation>
</comment>
<keyword evidence="5" id="KW-0131">Cell cycle</keyword>
<dbReference type="GO" id="GO:0007059">
    <property type="term" value="P:chromosome segregation"/>
    <property type="evidence" value="ECO:0007669"/>
    <property type="project" value="UniProtKB-KW"/>
</dbReference>
<keyword evidence="5" id="KW-0498">Mitosis</keyword>
<keyword evidence="5" id="KW-0132">Cell division</keyword>
<dbReference type="InterPro" id="IPR001370">
    <property type="entry name" value="BIR_rpt"/>
</dbReference>
<dbReference type="Gene3D" id="1.10.1170.10">
    <property type="entry name" value="Inhibitor Of Apoptosis Protein (2mihbC-IAP-1), Chain A"/>
    <property type="match status" value="1"/>
</dbReference>
<proteinExistence type="inferred from homology"/>
<comment type="similarity">
    <text evidence="3">Belongs to the IAP family.</text>
</comment>
<dbReference type="GO" id="GO:0046872">
    <property type="term" value="F:metal ion binding"/>
    <property type="evidence" value="ECO:0007669"/>
    <property type="project" value="UniProtKB-KW"/>
</dbReference>
<dbReference type="AlphaFoldDB" id="A0A8J7NVE7"/>
<dbReference type="PANTHER" id="PTHR46771">
    <property type="entry name" value="DETERIN"/>
    <property type="match status" value="1"/>
</dbReference>
<dbReference type="Pfam" id="PF00653">
    <property type="entry name" value="BIR"/>
    <property type="match status" value="1"/>
</dbReference>
<evidence type="ECO:0000313" key="9">
    <source>
        <dbReference type="EMBL" id="MBN3319243.1"/>
    </source>
</evidence>
<keyword evidence="10" id="KW-1185">Reference proteome</keyword>
<protein>
    <submittedName>
        <fullName evidence="9">BI51B protein</fullName>
    </submittedName>
</protein>
<evidence type="ECO:0000313" key="10">
    <source>
        <dbReference type="Proteomes" id="UP000736164"/>
    </source>
</evidence>
<accession>A0A8J7NVE7</accession>
<keyword evidence="8" id="KW-0137">Centromere</keyword>
<dbReference type="CDD" id="cd00022">
    <property type="entry name" value="BIR"/>
    <property type="match status" value="1"/>
</dbReference>
<keyword evidence="4" id="KW-0479">Metal-binding</keyword>
<evidence type="ECO:0000256" key="2">
    <source>
        <dbReference type="ARBA" id="ARBA00004584"/>
    </source>
</evidence>
<dbReference type="PANTHER" id="PTHR46771:SF2">
    <property type="entry name" value="BACULOVIRAL IAP REPEAT-CONTAINING PROTEIN 5.1"/>
    <property type="match status" value="1"/>
</dbReference>
<name>A0A8J7NVE7_ATRSP</name>
<dbReference type="Proteomes" id="UP000736164">
    <property type="component" value="Unassembled WGS sequence"/>
</dbReference>
<keyword evidence="7" id="KW-0862">Zinc</keyword>
<evidence type="ECO:0000256" key="8">
    <source>
        <dbReference type="ARBA" id="ARBA00023328"/>
    </source>
</evidence>
<evidence type="ECO:0000256" key="5">
    <source>
        <dbReference type="ARBA" id="ARBA00022776"/>
    </source>
</evidence>
<gene>
    <name evidence="9" type="primary">Birc5.1b</name>
    <name evidence="9" type="ORF">GTO95_0008873</name>
</gene>
<evidence type="ECO:0000256" key="7">
    <source>
        <dbReference type="ARBA" id="ARBA00022833"/>
    </source>
</evidence>
<dbReference type="InterPro" id="IPR051190">
    <property type="entry name" value="Baculoviral_IAP"/>
</dbReference>
<dbReference type="GO" id="GO:0000775">
    <property type="term" value="C:chromosome, centromeric region"/>
    <property type="evidence" value="ECO:0007669"/>
    <property type="project" value="UniProtKB-SubCell"/>
</dbReference>